<keyword evidence="3" id="KW-1185">Reference proteome</keyword>
<evidence type="ECO:0000313" key="2">
    <source>
        <dbReference type="EMBL" id="RUS67222.1"/>
    </source>
</evidence>
<dbReference type="AlphaFoldDB" id="A0A433SES0"/>
<accession>A0A433SES0</accession>
<gene>
    <name evidence="2" type="ORF">CUZ56_01164</name>
</gene>
<protein>
    <submittedName>
        <fullName evidence="2">Uncharacterized protein</fullName>
    </submittedName>
</protein>
<sequence length="157" mass="17861" precursor="true">MKSNLRAFFTLFVCFCTTFLFAGAVAAKQLTAAEATAMSPKERTIALLQQPQVDDVYAARLDHFAQEDWGDPDPDWGQLRVIEVTPTTIVVVAEETAWYEAEEAVDALRGDLSDVENWVYDEEITIKRSELESLRQQGLILEARRFTPAEVRRYLDK</sequence>
<reference evidence="2 3" key="1">
    <citation type="submission" date="2018-01" db="EMBL/GenBank/DDBJ databases">
        <title>Saezia sanguinis gen. nov., sp. nov., in the order Burkholderiales isolated from human blood.</title>
        <authorList>
            <person name="Medina-Pascual M.J."/>
            <person name="Valdezate S."/>
            <person name="Monzon S."/>
            <person name="Cuesta I."/>
            <person name="Carrasco G."/>
            <person name="Villalon P."/>
            <person name="Saez-Nieto J.A."/>
        </authorList>
    </citation>
    <scope>NUCLEOTIDE SEQUENCE [LARGE SCALE GENOMIC DNA]</scope>
    <source>
        <strain evidence="2 3">CNM695-12</strain>
    </source>
</reference>
<organism evidence="2 3">
    <name type="scientific">Saezia sanguinis</name>
    <dbReference type="NCBI Taxonomy" id="1965230"/>
    <lineage>
        <taxon>Bacteria</taxon>
        <taxon>Pseudomonadati</taxon>
        <taxon>Pseudomonadota</taxon>
        <taxon>Betaproteobacteria</taxon>
        <taxon>Burkholderiales</taxon>
        <taxon>Saeziaceae</taxon>
        <taxon>Saezia</taxon>
    </lineage>
</organism>
<evidence type="ECO:0000256" key="1">
    <source>
        <dbReference type="SAM" id="SignalP"/>
    </source>
</evidence>
<evidence type="ECO:0000313" key="3">
    <source>
        <dbReference type="Proteomes" id="UP000286947"/>
    </source>
</evidence>
<feature type="chain" id="PRO_5019259591" evidence="1">
    <location>
        <begin position="23"/>
        <end position="157"/>
    </location>
</feature>
<comment type="caution">
    <text evidence="2">The sequence shown here is derived from an EMBL/GenBank/DDBJ whole genome shotgun (WGS) entry which is preliminary data.</text>
</comment>
<dbReference type="Proteomes" id="UP000286947">
    <property type="component" value="Unassembled WGS sequence"/>
</dbReference>
<dbReference type="OrthoDB" id="5975495at2"/>
<dbReference type="EMBL" id="PQSP01000002">
    <property type="protein sequence ID" value="RUS67222.1"/>
    <property type="molecule type" value="Genomic_DNA"/>
</dbReference>
<name>A0A433SES0_9BURK</name>
<proteinExistence type="predicted"/>
<feature type="signal peptide" evidence="1">
    <location>
        <begin position="1"/>
        <end position="22"/>
    </location>
</feature>
<dbReference type="RefSeq" id="WP_126979096.1">
    <property type="nucleotide sequence ID" value="NZ_CAWUGC010000017.1"/>
</dbReference>
<keyword evidence="1" id="KW-0732">Signal</keyword>